<dbReference type="AlphaFoldDB" id="S9WF18"/>
<organism evidence="2 3">
    <name type="scientific">Strigomonas culicis</name>
    <dbReference type="NCBI Taxonomy" id="28005"/>
    <lineage>
        <taxon>Eukaryota</taxon>
        <taxon>Discoba</taxon>
        <taxon>Euglenozoa</taxon>
        <taxon>Kinetoplastea</taxon>
        <taxon>Metakinetoplastina</taxon>
        <taxon>Trypanosomatida</taxon>
        <taxon>Trypanosomatidae</taxon>
        <taxon>Strigomonadinae</taxon>
        <taxon>Strigomonas</taxon>
    </lineage>
</organism>
<feature type="region of interest" description="Disordered" evidence="1">
    <location>
        <begin position="187"/>
        <end position="260"/>
    </location>
</feature>
<evidence type="ECO:0000313" key="2">
    <source>
        <dbReference type="EMBL" id="EPY34330.1"/>
    </source>
</evidence>
<feature type="compositionally biased region" description="Basic and acidic residues" evidence="1">
    <location>
        <begin position="235"/>
        <end position="246"/>
    </location>
</feature>
<accession>S9WF18</accession>
<sequence>MSAGGFSEDFFYAVLQHCNPSAARIDGVTRVALRHLPFATEMWSAIRRVLMEQTDLDGPVNRALWCLVDALLKHAPLVFVPLMGPRLVEYAVQHMPWRLVQGSGEVWCERMVRTWEGVVPPAVYSAVRRHAVQCRSEADLDGALHARQAQGELEGGAAATPAQVRQLFEEWDALKYLCVTTASATRESGGLGCGGPPSRTAPFLSRPHAARGWRRRGTDEDEEDDYVPDFVKGAKPRELPKLDIQVRRKPRRRAREDDDL</sequence>
<evidence type="ECO:0000313" key="3">
    <source>
        <dbReference type="Proteomes" id="UP000015354"/>
    </source>
</evidence>
<gene>
    <name evidence="2" type="ORF">STCU_01640</name>
</gene>
<dbReference type="OrthoDB" id="271969at2759"/>
<evidence type="ECO:0000256" key="1">
    <source>
        <dbReference type="SAM" id="MobiDB-lite"/>
    </source>
</evidence>
<reference evidence="2 3" key="1">
    <citation type="journal article" date="2013" name="PLoS ONE">
        <title>Predicting the Proteins of Angomonas deanei, Strigomonas culicis and Their Respective Endosymbionts Reveals New Aspects of the Trypanosomatidae Family.</title>
        <authorList>
            <person name="Motta M.C."/>
            <person name="Martins A.C."/>
            <person name="de Souza S.S."/>
            <person name="Catta-Preta C.M."/>
            <person name="Silva R."/>
            <person name="Klein C.C."/>
            <person name="de Almeida L.G."/>
            <person name="de Lima Cunha O."/>
            <person name="Ciapina L.P."/>
            <person name="Brocchi M."/>
            <person name="Colabardini A.C."/>
            <person name="de Araujo Lima B."/>
            <person name="Machado C.R."/>
            <person name="de Almeida Soares C.M."/>
            <person name="Probst C.M."/>
            <person name="de Menezes C.B."/>
            <person name="Thompson C.E."/>
            <person name="Bartholomeu D.C."/>
            <person name="Gradia D.F."/>
            <person name="Pavoni D.P."/>
            <person name="Grisard E.C."/>
            <person name="Fantinatti-Garboggini F."/>
            <person name="Marchini F.K."/>
            <person name="Rodrigues-Luiz G.F."/>
            <person name="Wagner G."/>
            <person name="Goldman G.H."/>
            <person name="Fietto J.L."/>
            <person name="Elias M.C."/>
            <person name="Goldman M.H."/>
            <person name="Sagot M.F."/>
            <person name="Pereira M."/>
            <person name="Stoco P.H."/>
            <person name="de Mendonca-Neto R.P."/>
            <person name="Teixeira S.M."/>
            <person name="Maciel T.E."/>
            <person name="de Oliveira Mendes T.A."/>
            <person name="Urmenyi T.P."/>
            <person name="de Souza W."/>
            <person name="Schenkman S."/>
            <person name="de Vasconcelos A.T."/>
        </authorList>
    </citation>
    <scope>NUCLEOTIDE SEQUENCE [LARGE SCALE GENOMIC DNA]</scope>
</reference>
<keyword evidence="3" id="KW-1185">Reference proteome</keyword>
<dbReference type="EMBL" id="ATMH01001640">
    <property type="protein sequence ID" value="EPY34330.1"/>
    <property type="molecule type" value="Genomic_DNA"/>
</dbReference>
<proteinExistence type="predicted"/>
<protein>
    <submittedName>
        <fullName evidence="2">Uncharacterized protein</fullName>
    </submittedName>
</protein>
<name>S9WF18_9TRYP</name>
<comment type="caution">
    <text evidence="2">The sequence shown here is derived from an EMBL/GenBank/DDBJ whole genome shotgun (WGS) entry which is preliminary data.</text>
</comment>
<dbReference type="Proteomes" id="UP000015354">
    <property type="component" value="Unassembled WGS sequence"/>
</dbReference>